<sequence length="51" mass="5766">MSRSSLQNRPIRGIAPSAYALISKVLLCGGAPETRTKHNYANMETIWHHRM</sequence>
<protein>
    <submittedName>
        <fullName evidence="1">Uncharacterized protein</fullName>
    </submittedName>
</protein>
<gene>
    <name evidence="1" type="ORF">COLSTE_00127</name>
</gene>
<evidence type="ECO:0000313" key="2">
    <source>
        <dbReference type="Proteomes" id="UP000003560"/>
    </source>
</evidence>
<proteinExistence type="predicted"/>
<reference evidence="1 2" key="1">
    <citation type="submission" date="2008-10" db="EMBL/GenBank/DDBJ databases">
        <title>Draft genome sequence of Collinsella stercoris (DSM 13279).</title>
        <authorList>
            <person name="Sudarsanam P."/>
            <person name="Ley R."/>
            <person name="Guruge J."/>
            <person name="Turnbaugh P.J."/>
            <person name="Mahowald M."/>
            <person name="Liep D."/>
            <person name="Gordon J."/>
        </authorList>
    </citation>
    <scope>NUCLEOTIDE SEQUENCE [LARGE SCALE GENOMIC DNA]</scope>
    <source>
        <strain evidence="1 2">DSM 13279</strain>
    </source>
</reference>
<keyword evidence="2" id="KW-1185">Reference proteome</keyword>
<evidence type="ECO:0000313" key="1">
    <source>
        <dbReference type="EMBL" id="EEA91672.1"/>
    </source>
</evidence>
<reference evidence="1 2" key="2">
    <citation type="submission" date="2008-10" db="EMBL/GenBank/DDBJ databases">
        <authorList>
            <person name="Fulton L."/>
            <person name="Clifton S."/>
            <person name="Fulton B."/>
            <person name="Xu J."/>
            <person name="Minx P."/>
            <person name="Pepin K.H."/>
            <person name="Johnson M."/>
            <person name="Thiruvilangam P."/>
            <person name="Bhonagiri V."/>
            <person name="Nash W.E."/>
            <person name="Mardis E.R."/>
            <person name="Wilson R.K."/>
        </authorList>
    </citation>
    <scope>NUCLEOTIDE SEQUENCE [LARGE SCALE GENOMIC DNA]</scope>
    <source>
        <strain evidence="1 2">DSM 13279</strain>
    </source>
</reference>
<dbReference type="EMBL" id="ABXJ01000010">
    <property type="protein sequence ID" value="EEA91672.1"/>
    <property type="molecule type" value="Genomic_DNA"/>
</dbReference>
<comment type="caution">
    <text evidence="1">The sequence shown here is derived from an EMBL/GenBank/DDBJ whole genome shotgun (WGS) entry which is preliminary data.</text>
</comment>
<name>B6G7T7_9ACTN</name>
<organism evidence="1 2">
    <name type="scientific">Collinsella stercoris DSM 13279</name>
    <dbReference type="NCBI Taxonomy" id="445975"/>
    <lineage>
        <taxon>Bacteria</taxon>
        <taxon>Bacillati</taxon>
        <taxon>Actinomycetota</taxon>
        <taxon>Coriobacteriia</taxon>
        <taxon>Coriobacteriales</taxon>
        <taxon>Coriobacteriaceae</taxon>
        <taxon>Collinsella</taxon>
    </lineage>
</organism>
<accession>B6G7T7</accession>
<dbReference type="HOGENOM" id="CLU_3097699_0_0_11"/>
<dbReference type="STRING" id="445975.COLSTE_00127"/>
<dbReference type="Proteomes" id="UP000003560">
    <property type="component" value="Unassembled WGS sequence"/>
</dbReference>
<dbReference type="AlphaFoldDB" id="B6G7T7"/>